<evidence type="ECO:0000313" key="1">
    <source>
        <dbReference type="EMBL" id="ETZ17537.1"/>
    </source>
</evidence>
<organism evidence="1 2">
    <name type="scientific">Borrelia duttonii CR2A</name>
    <dbReference type="NCBI Taxonomy" id="1432657"/>
    <lineage>
        <taxon>Bacteria</taxon>
        <taxon>Pseudomonadati</taxon>
        <taxon>Spirochaetota</taxon>
        <taxon>Spirochaetia</taxon>
        <taxon>Spirochaetales</taxon>
        <taxon>Borreliaceae</taxon>
        <taxon>Borrelia</taxon>
    </lineage>
</organism>
<name>W6TFL0_9SPIR</name>
<sequence>MFVFGDMVTETLRIKADTKKEGIGVNILVRLRIL</sequence>
<accession>W6TFL0</accession>
<comment type="caution">
    <text evidence="1">The sequence shown here is derived from an EMBL/GenBank/DDBJ whole genome shotgun (WGS) entry which is preliminary data.</text>
</comment>
<dbReference type="AlphaFoldDB" id="W6TFL0"/>
<dbReference type="EMBL" id="AZIT01000035">
    <property type="protein sequence ID" value="ETZ17537.1"/>
    <property type="molecule type" value="Genomic_DNA"/>
</dbReference>
<proteinExistence type="predicted"/>
<gene>
    <name evidence="1" type="ORF">BDCR2A_01542</name>
</gene>
<reference evidence="1 2" key="1">
    <citation type="submission" date="2013-12" db="EMBL/GenBank/DDBJ databases">
        <title>Comparative genomics of relapsing fever spirochetes.</title>
        <authorList>
            <person name="Schwan T.G."/>
            <person name="Raffel S.J."/>
            <person name="Porcella S.F."/>
        </authorList>
    </citation>
    <scope>NUCLEOTIDE SEQUENCE [LARGE SCALE GENOMIC DNA]</scope>
    <source>
        <strain evidence="1 2">CR2A</strain>
    </source>
</reference>
<protein>
    <submittedName>
        <fullName evidence="1">Variable outer membrane protein</fullName>
    </submittedName>
</protein>
<evidence type="ECO:0000313" key="2">
    <source>
        <dbReference type="Proteomes" id="UP000019148"/>
    </source>
</evidence>
<dbReference type="Proteomes" id="UP000019148">
    <property type="component" value="Unassembled WGS sequence"/>
</dbReference>